<evidence type="ECO:0000313" key="1">
    <source>
        <dbReference type="EMBL" id="MCW1885544.1"/>
    </source>
</evidence>
<proteinExistence type="predicted"/>
<dbReference type="Proteomes" id="UP001207930">
    <property type="component" value="Unassembled WGS sequence"/>
</dbReference>
<dbReference type="EMBL" id="JAPDDS010000006">
    <property type="protein sequence ID" value="MCW1885544.1"/>
    <property type="molecule type" value="Genomic_DNA"/>
</dbReference>
<comment type="caution">
    <text evidence="1">The sequence shown here is derived from an EMBL/GenBank/DDBJ whole genome shotgun (WGS) entry which is preliminary data.</text>
</comment>
<sequence length="53" mass="5924">MTIEQTKQLSYVFSVGEGRIVVECVFMPNNPAFSTGLQVLPDPPALERRGDVW</sequence>
<keyword evidence="2" id="KW-1185">Reference proteome</keyword>
<protein>
    <submittedName>
        <fullName evidence="1">Uncharacterized protein</fullName>
    </submittedName>
</protein>
<evidence type="ECO:0000313" key="2">
    <source>
        <dbReference type="Proteomes" id="UP001207930"/>
    </source>
</evidence>
<reference evidence="1 2" key="1">
    <citation type="submission" date="2022-10" db="EMBL/GenBank/DDBJ databases">
        <title>Luteolibacter flavescens strain MCCC 1K03193, whole genome shotgun sequencing project.</title>
        <authorList>
            <person name="Zhao G."/>
            <person name="Shen L."/>
        </authorList>
    </citation>
    <scope>NUCLEOTIDE SEQUENCE [LARGE SCALE GENOMIC DNA]</scope>
    <source>
        <strain evidence="1 2">MCCC 1K03193</strain>
    </source>
</reference>
<accession>A0ABT3FQS1</accession>
<organism evidence="1 2">
    <name type="scientific">Luteolibacter flavescens</name>
    <dbReference type="NCBI Taxonomy" id="1859460"/>
    <lineage>
        <taxon>Bacteria</taxon>
        <taxon>Pseudomonadati</taxon>
        <taxon>Verrucomicrobiota</taxon>
        <taxon>Verrucomicrobiia</taxon>
        <taxon>Verrucomicrobiales</taxon>
        <taxon>Verrucomicrobiaceae</taxon>
        <taxon>Luteolibacter</taxon>
    </lineage>
</organism>
<name>A0ABT3FQS1_9BACT</name>
<gene>
    <name evidence="1" type="ORF">OKA04_12460</name>
</gene>
<dbReference type="RefSeq" id="WP_264501500.1">
    <property type="nucleotide sequence ID" value="NZ_JAPDDS010000006.1"/>
</dbReference>